<accession>V4B3T2</accession>
<gene>
    <name evidence="1" type="ORF">LOTGIDRAFT_157197</name>
</gene>
<name>V4B3T2_LOTGI</name>
<dbReference type="GeneID" id="20237258"/>
<proteinExistence type="predicted"/>
<organism evidence="1 2">
    <name type="scientific">Lottia gigantea</name>
    <name type="common">Giant owl limpet</name>
    <dbReference type="NCBI Taxonomy" id="225164"/>
    <lineage>
        <taxon>Eukaryota</taxon>
        <taxon>Metazoa</taxon>
        <taxon>Spiralia</taxon>
        <taxon>Lophotrochozoa</taxon>
        <taxon>Mollusca</taxon>
        <taxon>Gastropoda</taxon>
        <taxon>Patellogastropoda</taxon>
        <taxon>Lottioidea</taxon>
        <taxon>Lottiidae</taxon>
        <taxon>Lottia</taxon>
    </lineage>
</organism>
<sequence>MTGMMVTVLLLSKRKTWGLKDVKRGHKWTFSKKRFQCSEKKKVYLHDRYCQQKSKAYNLILNLRRKESGKTKKVAYENYLRFHCYLKYKTILKPELKHKYEAVLKPGLKQKYETVLKPELKQKYEAILKPELKHKYETILKPELKQKYGAILKPELKHK</sequence>
<reference evidence="1 2" key="1">
    <citation type="journal article" date="2013" name="Nature">
        <title>Insights into bilaterian evolution from three spiralian genomes.</title>
        <authorList>
            <person name="Simakov O."/>
            <person name="Marletaz F."/>
            <person name="Cho S.J."/>
            <person name="Edsinger-Gonzales E."/>
            <person name="Havlak P."/>
            <person name="Hellsten U."/>
            <person name="Kuo D.H."/>
            <person name="Larsson T."/>
            <person name="Lv J."/>
            <person name="Arendt D."/>
            <person name="Savage R."/>
            <person name="Osoegawa K."/>
            <person name="de Jong P."/>
            <person name="Grimwood J."/>
            <person name="Chapman J.A."/>
            <person name="Shapiro H."/>
            <person name="Aerts A."/>
            <person name="Otillar R.P."/>
            <person name="Terry A.Y."/>
            <person name="Boore J.L."/>
            <person name="Grigoriev I.V."/>
            <person name="Lindberg D.R."/>
            <person name="Seaver E.C."/>
            <person name="Weisblat D.A."/>
            <person name="Putnam N.H."/>
            <person name="Rokhsar D.S."/>
        </authorList>
    </citation>
    <scope>NUCLEOTIDE SEQUENCE [LARGE SCALE GENOMIC DNA]</scope>
</reference>
<dbReference type="OrthoDB" id="10240595at2759"/>
<dbReference type="AlphaFoldDB" id="V4B3T2"/>
<dbReference type="RefSeq" id="XP_009047214.1">
    <property type="nucleotide sequence ID" value="XM_009048966.1"/>
</dbReference>
<dbReference type="EMBL" id="KB200329">
    <property type="protein sequence ID" value="ESP02056.1"/>
    <property type="molecule type" value="Genomic_DNA"/>
</dbReference>
<dbReference type="KEGG" id="lgi:LOTGIDRAFT_157197"/>
<evidence type="ECO:0000313" key="2">
    <source>
        <dbReference type="Proteomes" id="UP000030746"/>
    </source>
</evidence>
<dbReference type="Proteomes" id="UP000030746">
    <property type="component" value="Unassembled WGS sequence"/>
</dbReference>
<dbReference type="HOGENOM" id="CLU_1662768_0_0_1"/>
<evidence type="ECO:0000313" key="1">
    <source>
        <dbReference type="EMBL" id="ESP02056.1"/>
    </source>
</evidence>
<protein>
    <submittedName>
        <fullName evidence="1">Uncharacterized protein</fullName>
    </submittedName>
</protein>
<dbReference type="CTD" id="20237258"/>
<keyword evidence="2" id="KW-1185">Reference proteome</keyword>